<name>A0A9P9BKH4_9PEZI</name>
<organism evidence="1 2">
    <name type="scientific">Microdochium trichocladiopsis</name>
    <dbReference type="NCBI Taxonomy" id="1682393"/>
    <lineage>
        <taxon>Eukaryota</taxon>
        <taxon>Fungi</taxon>
        <taxon>Dikarya</taxon>
        <taxon>Ascomycota</taxon>
        <taxon>Pezizomycotina</taxon>
        <taxon>Sordariomycetes</taxon>
        <taxon>Xylariomycetidae</taxon>
        <taxon>Xylariales</taxon>
        <taxon>Microdochiaceae</taxon>
        <taxon>Microdochium</taxon>
    </lineage>
</organism>
<gene>
    <name evidence="1" type="ORF">B0I36DRAFT_434029</name>
</gene>
<protein>
    <submittedName>
        <fullName evidence="1">Uncharacterized protein</fullName>
    </submittedName>
</protein>
<sequence length="172" mass="19576">MNAATNTTAAAPGLASEVSAKPPQLVWKVADVGYLWPDADNDKANGQPLFHDSKGQVYYTDANLWIDRVQEWADTPEKTLAIAAGAHTLLRGEAFSWWQLQLSDEDKKSVRNNYQRLLDKVKARFGIKLDEAGQWLDSHPYTLSDNHKDTPIRKWAMDVFRYAREWGDRTDL</sequence>
<evidence type="ECO:0000313" key="2">
    <source>
        <dbReference type="Proteomes" id="UP000756346"/>
    </source>
</evidence>
<evidence type="ECO:0000313" key="1">
    <source>
        <dbReference type="EMBL" id="KAH7026634.1"/>
    </source>
</evidence>
<dbReference type="EMBL" id="JAGTJQ010000008">
    <property type="protein sequence ID" value="KAH7026634.1"/>
    <property type="molecule type" value="Genomic_DNA"/>
</dbReference>
<accession>A0A9P9BKH4</accession>
<dbReference type="RefSeq" id="XP_046009851.1">
    <property type="nucleotide sequence ID" value="XM_046162684.1"/>
</dbReference>
<proteinExistence type="predicted"/>
<dbReference type="GeneID" id="70192230"/>
<reference evidence="1" key="1">
    <citation type="journal article" date="2021" name="Nat. Commun.">
        <title>Genetic determinants of endophytism in the Arabidopsis root mycobiome.</title>
        <authorList>
            <person name="Mesny F."/>
            <person name="Miyauchi S."/>
            <person name="Thiergart T."/>
            <person name="Pickel B."/>
            <person name="Atanasova L."/>
            <person name="Karlsson M."/>
            <person name="Huettel B."/>
            <person name="Barry K.W."/>
            <person name="Haridas S."/>
            <person name="Chen C."/>
            <person name="Bauer D."/>
            <person name="Andreopoulos W."/>
            <person name="Pangilinan J."/>
            <person name="LaButti K."/>
            <person name="Riley R."/>
            <person name="Lipzen A."/>
            <person name="Clum A."/>
            <person name="Drula E."/>
            <person name="Henrissat B."/>
            <person name="Kohler A."/>
            <person name="Grigoriev I.V."/>
            <person name="Martin F.M."/>
            <person name="Hacquard S."/>
        </authorList>
    </citation>
    <scope>NUCLEOTIDE SEQUENCE</scope>
    <source>
        <strain evidence="1">MPI-CAGE-CH-0230</strain>
    </source>
</reference>
<dbReference type="AlphaFoldDB" id="A0A9P9BKH4"/>
<keyword evidence="2" id="KW-1185">Reference proteome</keyword>
<dbReference type="Proteomes" id="UP000756346">
    <property type="component" value="Unassembled WGS sequence"/>
</dbReference>
<comment type="caution">
    <text evidence="1">The sequence shown here is derived from an EMBL/GenBank/DDBJ whole genome shotgun (WGS) entry which is preliminary data.</text>
</comment>